<dbReference type="PROSITE" id="PS50994">
    <property type="entry name" value="INTEGRASE"/>
    <property type="match status" value="1"/>
</dbReference>
<dbReference type="InterPro" id="IPR036397">
    <property type="entry name" value="RNaseH_sf"/>
</dbReference>
<dbReference type="GO" id="GO:0003676">
    <property type="term" value="F:nucleic acid binding"/>
    <property type="evidence" value="ECO:0007669"/>
    <property type="project" value="InterPro"/>
</dbReference>
<evidence type="ECO:0000313" key="2">
    <source>
        <dbReference type="EMBL" id="UJG41062.1"/>
    </source>
</evidence>
<feature type="domain" description="Integrase catalytic" evidence="1">
    <location>
        <begin position="134"/>
        <end position="299"/>
    </location>
</feature>
<dbReference type="EMBL" id="CP084166">
    <property type="protein sequence ID" value="UJG41062.1"/>
    <property type="molecule type" value="Genomic_DNA"/>
</dbReference>
<dbReference type="GO" id="GO:0015074">
    <property type="term" value="P:DNA integration"/>
    <property type="evidence" value="ECO:0007669"/>
    <property type="project" value="InterPro"/>
</dbReference>
<sequence>MNKPKRNLERLRKIVVKKALEGEKIKEVAHRFMVSRKFVYKWLKRFRENPEGEWWKNRSSRPKTIHRKVDEELREKIRELRVKQGMNVEKIVYLLKKEGRALSRNTVVKVIGELGLPLWSNRKKRNRTQYKSFERSSPNELWQIDVKGPFWIEEQGQHLYLITLIDDHSRFCLGAKLHPFAPKKEQIISLLEGAIEKYGHPESILTDNGALFYSVRGGTSTFSRWCQTEGIKHIRSRVFHPETCGKVERLHGTIIREMKRLGLTYCNSDLSFYRSYYNFSRPHQSLNLLTPGEKFMNHPYVSLVPKSVTQVY</sequence>
<dbReference type="Pfam" id="PF00665">
    <property type="entry name" value="rve"/>
    <property type="match status" value="1"/>
</dbReference>
<dbReference type="SUPFAM" id="SSF46689">
    <property type="entry name" value="Homeodomain-like"/>
    <property type="match status" value="1"/>
</dbReference>
<dbReference type="PANTHER" id="PTHR35004:SF7">
    <property type="entry name" value="INTEGRASE PROTEIN"/>
    <property type="match status" value="1"/>
</dbReference>
<dbReference type="Proteomes" id="UP001201020">
    <property type="component" value="Chromosome"/>
</dbReference>
<organism evidence="2">
    <name type="scientific">Candidatus Heimdallarchaeum aukensis</name>
    <dbReference type="NCBI Taxonomy" id="2876573"/>
    <lineage>
        <taxon>Archaea</taxon>
        <taxon>Promethearchaeati</taxon>
        <taxon>Candidatus Heimdallarchaeota</taxon>
        <taxon>Candidatus Heimdallarchaeia (ex Rinke et al. 2021) (nom. nud.)</taxon>
        <taxon>Candidatus Heimdallarchaeales</taxon>
        <taxon>Candidatus Heimdallarchaeaceae</taxon>
        <taxon>Candidatus Heimdallarchaeum</taxon>
    </lineage>
</organism>
<evidence type="ECO:0000259" key="1">
    <source>
        <dbReference type="PROSITE" id="PS50994"/>
    </source>
</evidence>
<accession>A0A9Y1BLI2</accession>
<proteinExistence type="predicted"/>
<dbReference type="Gene3D" id="3.30.420.10">
    <property type="entry name" value="Ribonuclease H-like superfamily/Ribonuclease H"/>
    <property type="match status" value="1"/>
</dbReference>
<dbReference type="InterPro" id="IPR001584">
    <property type="entry name" value="Integrase_cat-core"/>
</dbReference>
<dbReference type="InterPro" id="IPR009057">
    <property type="entry name" value="Homeodomain-like_sf"/>
</dbReference>
<protein>
    <submittedName>
        <fullName evidence="2">DDE-type integrase/transposase/recombinase</fullName>
    </submittedName>
</protein>
<dbReference type="SUPFAM" id="SSF53098">
    <property type="entry name" value="Ribonuclease H-like"/>
    <property type="match status" value="1"/>
</dbReference>
<name>A0A9Y1BLI2_9ARCH</name>
<reference evidence="2" key="1">
    <citation type="journal article" date="2022" name="Nat. Microbiol.">
        <title>Unique mobile elements and scalable gene flow at the prokaryote-eukaryote boundary revealed by circularized Asgard archaea genomes.</title>
        <authorList>
            <person name="Wu F."/>
            <person name="Speth D.R."/>
            <person name="Philosof A."/>
            <person name="Cremiere A."/>
            <person name="Narayanan A."/>
            <person name="Barco R.A."/>
            <person name="Connon S.A."/>
            <person name="Amend J.P."/>
            <person name="Antoshechkin I.A."/>
            <person name="Orphan V.J."/>
        </authorList>
    </citation>
    <scope>NUCLEOTIDE SEQUENCE</scope>
    <source>
        <strain evidence="2">PM71</strain>
    </source>
</reference>
<dbReference type="InterPro" id="IPR055247">
    <property type="entry name" value="InsJ-like_HTH"/>
</dbReference>
<dbReference type="AlphaFoldDB" id="A0A9Y1BLI2"/>
<dbReference type="Pfam" id="PF13518">
    <property type="entry name" value="HTH_28"/>
    <property type="match status" value="1"/>
</dbReference>
<dbReference type="PANTHER" id="PTHR35004">
    <property type="entry name" value="TRANSPOSASE RV3428C-RELATED"/>
    <property type="match status" value="1"/>
</dbReference>
<dbReference type="InterPro" id="IPR012337">
    <property type="entry name" value="RNaseH-like_sf"/>
</dbReference>
<gene>
    <name evidence="2" type="ORF">K9W45_01050</name>
</gene>